<keyword evidence="3" id="KW-0227">DNA damage</keyword>
<evidence type="ECO:0000313" key="13">
    <source>
        <dbReference type="WBParaSite" id="SMUV_0000642201-mRNA-1"/>
    </source>
</evidence>
<sequence length="617" mass="70269">MCEKETPKKAKKVPQHECTVVLIDVGSNMKSLVTGVSMSALDYAKKTVDWILTRKVNLVFKIFTESADEFILIFFGTEETKNPFSSNENIVFFETEMQTAKIDWLRMLQNEVKPSTNVEGDFLTALIEGVNFLRSFLENAANDGVIGSNILLLTNLDNRSSAGNEQDLEAVEAIISGITALHTTFNIIGPALRYLDNDLGDKNEKIEKHIKTDLITHEMLLTEVVRRCKGISYSFDETLNMLSRFIPRKVATRGQRFLFQIGADVKIPLIFYKKIQIADMKLHFKKFDSSTASEIKRKSFYEKKEEDVSKVEEDAAVKNSPTTLLKKEDVVKGYTFGSTIVPFNDADFQEYGWKREIRTLSLIQFAKRSEVYFFIRLIGCSNIKLYNTLIYFVLWYGTYTYLVKAGCVALSALVRALIEEDSIAIARYVYNAASLPKLLALFPKISSKGVDMFVGIQLPFYEDFRGLEFPAMELSSSIKGSLFSDFEIGEYDEAYRPKNVPNPKIQRLCEVVKFRALHPGEQLPMADYKTLSNLLSPQPRLMKLSRSTRALLECSFNFCEPLMWIKKYFTLHEIKKTKDHSENTKGFDGDSLFGKDNDTLPASGRFITSDEIKKEDV</sequence>
<proteinExistence type="predicted"/>
<dbReference type="GO" id="GO:0004386">
    <property type="term" value="F:helicase activity"/>
    <property type="evidence" value="ECO:0007669"/>
    <property type="project" value="UniProtKB-KW"/>
</dbReference>
<keyword evidence="8" id="KW-0233">DNA recombination</keyword>
<dbReference type="GO" id="GO:0005524">
    <property type="term" value="F:ATP binding"/>
    <property type="evidence" value="ECO:0007669"/>
    <property type="project" value="UniProtKB-KW"/>
</dbReference>
<evidence type="ECO:0000256" key="9">
    <source>
        <dbReference type="ARBA" id="ARBA00023204"/>
    </source>
</evidence>
<dbReference type="InterPro" id="IPR005161">
    <property type="entry name" value="Ku_N"/>
</dbReference>
<dbReference type="GO" id="GO:0043564">
    <property type="term" value="C:Ku70:Ku80 complex"/>
    <property type="evidence" value="ECO:0007669"/>
    <property type="project" value="TreeGrafter"/>
</dbReference>
<dbReference type="Proteomes" id="UP000046393">
    <property type="component" value="Unplaced"/>
</dbReference>
<keyword evidence="12" id="KW-1185">Reference proteome</keyword>
<dbReference type="SUPFAM" id="SSF53300">
    <property type="entry name" value="vWA-like"/>
    <property type="match status" value="1"/>
</dbReference>
<organism evidence="12 13">
    <name type="scientific">Syphacia muris</name>
    <dbReference type="NCBI Taxonomy" id="451379"/>
    <lineage>
        <taxon>Eukaryota</taxon>
        <taxon>Metazoa</taxon>
        <taxon>Ecdysozoa</taxon>
        <taxon>Nematoda</taxon>
        <taxon>Chromadorea</taxon>
        <taxon>Rhabditida</taxon>
        <taxon>Spirurina</taxon>
        <taxon>Oxyuridomorpha</taxon>
        <taxon>Oxyuroidea</taxon>
        <taxon>Oxyuridae</taxon>
        <taxon>Syphacia</taxon>
    </lineage>
</organism>
<protein>
    <submittedName>
        <fullName evidence="13">Ku domain-containing protein</fullName>
    </submittedName>
</protein>
<keyword evidence="9" id="KW-0234">DNA repair</keyword>
<dbReference type="Pfam" id="PF03731">
    <property type="entry name" value="Ku_N"/>
    <property type="match status" value="1"/>
</dbReference>
<feature type="domain" description="Ku" evidence="11">
    <location>
        <begin position="322"/>
        <end position="475"/>
    </location>
</feature>
<keyword evidence="7" id="KW-0238">DNA-binding</keyword>
<keyword evidence="4" id="KW-0378">Hydrolase</keyword>
<dbReference type="InterPro" id="IPR006164">
    <property type="entry name" value="DNA_bd_Ku70/Ku80"/>
</dbReference>
<dbReference type="Pfam" id="PF02735">
    <property type="entry name" value="Ku"/>
    <property type="match status" value="1"/>
</dbReference>
<keyword evidence="2" id="KW-0547">Nucleotide-binding</keyword>
<dbReference type="STRING" id="451379.A0A0N5AP56"/>
<evidence type="ECO:0000259" key="11">
    <source>
        <dbReference type="SMART" id="SM00559"/>
    </source>
</evidence>
<evidence type="ECO:0000256" key="8">
    <source>
        <dbReference type="ARBA" id="ARBA00023172"/>
    </source>
</evidence>
<dbReference type="Gene3D" id="2.40.290.10">
    <property type="match status" value="1"/>
</dbReference>
<evidence type="ECO:0000256" key="10">
    <source>
        <dbReference type="ARBA" id="ARBA00023242"/>
    </source>
</evidence>
<dbReference type="PANTHER" id="PTHR12604">
    <property type="entry name" value="KU AUTOANTIGEN DNA HELICASE"/>
    <property type="match status" value="1"/>
</dbReference>
<comment type="subcellular location">
    <subcellularLocation>
        <location evidence="1">Nucleus</location>
    </subcellularLocation>
</comment>
<dbReference type="GO" id="GO:0003690">
    <property type="term" value="F:double-stranded DNA binding"/>
    <property type="evidence" value="ECO:0007669"/>
    <property type="project" value="TreeGrafter"/>
</dbReference>
<dbReference type="AlphaFoldDB" id="A0A0N5AP56"/>
<name>A0A0N5AP56_9BILA</name>
<reference evidence="13" key="1">
    <citation type="submission" date="2017-02" db="UniProtKB">
        <authorList>
            <consortium name="WormBaseParasite"/>
        </authorList>
    </citation>
    <scope>IDENTIFICATION</scope>
</reference>
<evidence type="ECO:0000256" key="2">
    <source>
        <dbReference type="ARBA" id="ARBA00022741"/>
    </source>
</evidence>
<evidence type="ECO:0000256" key="4">
    <source>
        <dbReference type="ARBA" id="ARBA00022801"/>
    </source>
</evidence>
<dbReference type="Gene3D" id="3.40.50.410">
    <property type="entry name" value="von Willebrand factor, type A domain"/>
    <property type="match status" value="1"/>
</dbReference>
<keyword evidence="6" id="KW-0067">ATP-binding</keyword>
<dbReference type="InterPro" id="IPR016194">
    <property type="entry name" value="SPOC-like_C_dom_sf"/>
</dbReference>
<dbReference type="GO" id="GO:0000723">
    <property type="term" value="P:telomere maintenance"/>
    <property type="evidence" value="ECO:0007669"/>
    <property type="project" value="TreeGrafter"/>
</dbReference>
<dbReference type="GO" id="GO:0006310">
    <property type="term" value="P:DNA recombination"/>
    <property type="evidence" value="ECO:0007669"/>
    <property type="project" value="UniProtKB-KW"/>
</dbReference>
<keyword evidence="10" id="KW-0539">Nucleus</keyword>
<evidence type="ECO:0000256" key="7">
    <source>
        <dbReference type="ARBA" id="ARBA00023125"/>
    </source>
</evidence>
<evidence type="ECO:0000256" key="6">
    <source>
        <dbReference type="ARBA" id="ARBA00022840"/>
    </source>
</evidence>
<evidence type="ECO:0000256" key="1">
    <source>
        <dbReference type="ARBA" id="ARBA00004123"/>
    </source>
</evidence>
<evidence type="ECO:0000256" key="5">
    <source>
        <dbReference type="ARBA" id="ARBA00022806"/>
    </source>
</evidence>
<dbReference type="GO" id="GO:0006303">
    <property type="term" value="P:double-strand break repair via nonhomologous end joining"/>
    <property type="evidence" value="ECO:0007669"/>
    <property type="project" value="InterPro"/>
</dbReference>
<evidence type="ECO:0000256" key="3">
    <source>
        <dbReference type="ARBA" id="ARBA00022763"/>
    </source>
</evidence>
<keyword evidence="5" id="KW-0347">Helicase</keyword>
<dbReference type="SUPFAM" id="SSF100939">
    <property type="entry name" value="SPOC domain-like"/>
    <property type="match status" value="1"/>
</dbReference>
<dbReference type="GO" id="GO:0042162">
    <property type="term" value="F:telomeric DNA binding"/>
    <property type="evidence" value="ECO:0007669"/>
    <property type="project" value="TreeGrafter"/>
</dbReference>
<dbReference type="GO" id="GO:0016787">
    <property type="term" value="F:hydrolase activity"/>
    <property type="evidence" value="ECO:0007669"/>
    <property type="project" value="UniProtKB-KW"/>
</dbReference>
<dbReference type="Gene3D" id="1.10.1600.10">
    <property type="match status" value="1"/>
</dbReference>
<dbReference type="WBParaSite" id="SMUV_0000642201-mRNA-1">
    <property type="protein sequence ID" value="SMUV_0000642201-mRNA-1"/>
    <property type="gene ID" value="SMUV_0000642201"/>
</dbReference>
<dbReference type="SMART" id="SM00559">
    <property type="entry name" value="Ku78"/>
    <property type="match status" value="1"/>
</dbReference>
<accession>A0A0N5AP56</accession>
<dbReference type="InterPro" id="IPR036465">
    <property type="entry name" value="vWFA_dom_sf"/>
</dbReference>
<evidence type="ECO:0000313" key="12">
    <source>
        <dbReference type="Proteomes" id="UP000046393"/>
    </source>
</evidence>
<dbReference type="PANTHER" id="PTHR12604:SF4">
    <property type="entry name" value="X-RAY REPAIR CROSS-COMPLEMENTING PROTEIN 5"/>
    <property type="match status" value="1"/>
</dbReference>